<dbReference type="AlphaFoldDB" id="A0A218X2A2"/>
<organism evidence="1 2">
    <name type="scientific">Punica granatum</name>
    <name type="common">Pomegranate</name>
    <dbReference type="NCBI Taxonomy" id="22663"/>
    <lineage>
        <taxon>Eukaryota</taxon>
        <taxon>Viridiplantae</taxon>
        <taxon>Streptophyta</taxon>
        <taxon>Embryophyta</taxon>
        <taxon>Tracheophyta</taxon>
        <taxon>Spermatophyta</taxon>
        <taxon>Magnoliopsida</taxon>
        <taxon>eudicotyledons</taxon>
        <taxon>Gunneridae</taxon>
        <taxon>Pentapetalae</taxon>
        <taxon>rosids</taxon>
        <taxon>malvids</taxon>
        <taxon>Myrtales</taxon>
        <taxon>Lythraceae</taxon>
        <taxon>Punica</taxon>
    </lineage>
</organism>
<protein>
    <submittedName>
        <fullName evidence="1">Uncharacterized protein</fullName>
    </submittedName>
</protein>
<accession>A0A218X2A2</accession>
<evidence type="ECO:0000313" key="2">
    <source>
        <dbReference type="Proteomes" id="UP000197138"/>
    </source>
</evidence>
<proteinExistence type="predicted"/>
<gene>
    <name evidence="1" type="ORF">CDL15_Pgr002772</name>
</gene>
<evidence type="ECO:0000313" key="1">
    <source>
        <dbReference type="EMBL" id="OWM78601.1"/>
    </source>
</evidence>
<name>A0A218X2A2_PUNGR</name>
<dbReference type="EMBL" id="MTKT01002492">
    <property type="protein sequence ID" value="OWM78601.1"/>
    <property type="molecule type" value="Genomic_DNA"/>
</dbReference>
<sequence length="64" mass="7025">MAMAGTEGAGWNMEVATAVLALTTLLSLFQPPFLGFHGRFAPTRYSMEEAKKEEDNAKFGIIIF</sequence>
<comment type="caution">
    <text evidence="1">The sequence shown here is derived from an EMBL/GenBank/DDBJ whole genome shotgun (WGS) entry which is preliminary data.</text>
</comment>
<dbReference type="Proteomes" id="UP000197138">
    <property type="component" value="Unassembled WGS sequence"/>
</dbReference>
<reference evidence="2" key="1">
    <citation type="journal article" date="2017" name="Plant J.">
        <title>The pomegranate (Punica granatum L.) genome and the genomics of punicalagin biosynthesis.</title>
        <authorList>
            <person name="Qin G."/>
            <person name="Xu C."/>
            <person name="Ming R."/>
            <person name="Tang H."/>
            <person name="Guyot R."/>
            <person name="Kramer E.M."/>
            <person name="Hu Y."/>
            <person name="Yi X."/>
            <person name="Qi Y."/>
            <person name="Xu X."/>
            <person name="Gao Z."/>
            <person name="Pan H."/>
            <person name="Jian J."/>
            <person name="Tian Y."/>
            <person name="Yue Z."/>
            <person name="Xu Y."/>
        </authorList>
    </citation>
    <scope>NUCLEOTIDE SEQUENCE [LARGE SCALE GENOMIC DNA]</scope>
    <source>
        <strain evidence="2">cv. Dabenzi</strain>
    </source>
</reference>